<accession>A0A8J4R0R4</accession>
<keyword evidence="4" id="KW-1185">Reference proteome</keyword>
<name>A0A8J4R0R4_9ROSI</name>
<feature type="region of interest" description="Disordered" evidence="1">
    <location>
        <begin position="79"/>
        <end position="164"/>
    </location>
</feature>
<evidence type="ECO:0000313" key="4">
    <source>
        <dbReference type="Proteomes" id="UP000737018"/>
    </source>
</evidence>
<feature type="chain" id="PRO_5035320656" evidence="2">
    <location>
        <begin position="25"/>
        <end position="311"/>
    </location>
</feature>
<dbReference type="Proteomes" id="UP000737018">
    <property type="component" value="Unassembled WGS sequence"/>
</dbReference>
<feature type="compositionally biased region" description="Acidic residues" evidence="1">
    <location>
        <begin position="94"/>
        <end position="109"/>
    </location>
</feature>
<feature type="region of interest" description="Disordered" evidence="1">
    <location>
        <begin position="264"/>
        <end position="311"/>
    </location>
</feature>
<evidence type="ECO:0000256" key="2">
    <source>
        <dbReference type="SAM" id="SignalP"/>
    </source>
</evidence>
<dbReference type="OrthoDB" id="1745547at2759"/>
<feature type="compositionally biased region" description="Basic residues" evidence="1">
    <location>
        <begin position="302"/>
        <end position="311"/>
    </location>
</feature>
<proteinExistence type="predicted"/>
<evidence type="ECO:0000313" key="3">
    <source>
        <dbReference type="EMBL" id="KAF3956934.1"/>
    </source>
</evidence>
<dbReference type="EMBL" id="JRKL02002955">
    <property type="protein sequence ID" value="KAF3956934.1"/>
    <property type="molecule type" value="Genomic_DNA"/>
</dbReference>
<protein>
    <submittedName>
        <fullName evidence="3">Uncharacterized protein</fullName>
    </submittedName>
</protein>
<feature type="signal peptide" evidence="2">
    <location>
        <begin position="1"/>
        <end position="24"/>
    </location>
</feature>
<feature type="compositionally biased region" description="Acidic residues" evidence="1">
    <location>
        <begin position="126"/>
        <end position="137"/>
    </location>
</feature>
<dbReference type="PANTHER" id="PTHR36332">
    <property type="entry name" value="STRESS RESPONSE PROTEIN"/>
    <property type="match status" value="1"/>
</dbReference>
<comment type="caution">
    <text evidence="3">The sequence shown here is derived from an EMBL/GenBank/DDBJ whole genome shotgun (WGS) entry which is preliminary data.</text>
</comment>
<keyword evidence="2" id="KW-0732">Signal</keyword>
<organism evidence="3 4">
    <name type="scientific">Castanea mollissima</name>
    <name type="common">Chinese chestnut</name>
    <dbReference type="NCBI Taxonomy" id="60419"/>
    <lineage>
        <taxon>Eukaryota</taxon>
        <taxon>Viridiplantae</taxon>
        <taxon>Streptophyta</taxon>
        <taxon>Embryophyta</taxon>
        <taxon>Tracheophyta</taxon>
        <taxon>Spermatophyta</taxon>
        <taxon>Magnoliopsida</taxon>
        <taxon>eudicotyledons</taxon>
        <taxon>Gunneridae</taxon>
        <taxon>Pentapetalae</taxon>
        <taxon>rosids</taxon>
        <taxon>fabids</taxon>
        <taxon>Fagales</taxon>
        <taxon>Fagaceae</taxon>
        <taxon>Castanea</taxon>
    </lineage>
</organism>
<gene>
    <name evidence="3" type="ORF">CMV_018000</name>
</gene>
<sequence>MFPYWTALIPTIAPTLRLSVCVCAQPNPKPVSLFCSCLSLTLSVRGHHHLRSVQFKFQEKKKKQKTKIMIKRQFYHIEHANKDDASDSSSSSDSELEAEEIEESEDDAVPEVQENNECCSTSSGYESEDSSANEVDLESSGLPISDDDAETGNERQIRTDSQLSGKRDYEELKIQSNITAQKESILEDIPDCILKCKSVFKCRICPRIICLNEETLRAHLESKRHARSEKLLNEGRLKAILNSDGEIENQETAAEMNARILAIPLGGKKRKNRRRHGEKKKKTKKTGDEEKISRAKQSAKSPAKKRRKNEN</sequence>
<dbReference type="AlphaFoldDB" id="A0A8J4R0R4"/>
<feature type="compositionally biased region" description="Basic residues" evidence="1">
    <location>
        <begin position="267"/>
        <end position="284"/>
    </location>
</feature>
<evidence type="ECO:0000256" key="1">
    <source>
        <dbReference type="SAM" id="MobiDB-lite"/>
    </source>
</evidence>
<reference evidence="3" key="1">
    <citation type="submission" date="2020-03" db="EMBL/GenBank/DDBJ databases">
        <title>Castanea mollissima Vanexum genome sequencing.</title>
        <authorList>
            <person name="Staton M."/>
        </authorList>
    </citation>
    <scope>NUCLEOTIDE SEQUENCE</scope>
    <source>
        <tissue evidence="3">Leaf</tissue>
    </source>
</reference>
<dbReference type="PANTHER" id="PTHR36332:SF1">
    <property type="entry name" value="STRESS RESPONSE PROTEIN"/>
    <property type="match status" value="1"/>
</dbReference>